<comment type="caution">
    <text evidence="6">The sequence shown here is derived from an EMBL/GenBank/DDBJ whole genome shotgun (WGS) entry which is preliminary data.</text>
</comment>
<organism evidence="6 7">
    <name type="scientific">Verminephrobacter aporrectodeae subsp. tuberculatae</name>
    <dbReference type="NCBI Taxonomy" id="1110392"/>
    <lineage>
        <taxon>Bacteria</taxon>
        <taxon>Pseudomonadati</taxon>
        <taxon>Pseudomonadota</taxon>
        <taxon>Betaproteobacteria</taxon>
        <taxon>Burkholderiales</taxon>
        <taxon>Comamonadaceae</taxon>
        <taxon>Verminephrobacter</taxon>
    </lineage>
</organism>
<dbReference type="InterPro" id="IPR005119">
    <property type="entry name" value="LysR_subst-bd"/>
</dbReference>
<dbReference type="Pfam" id="PF00126">
    <property type="entry name" value="HTH_1"/>
    <property type="match status" value="1"/>
</dbReference>
<keyword evidence="2" id="KW-0805">Transcription regulation</keyword>
<comment type="similarity">
    <text evidence="1">Belongs to the LysR transcriptional regulatory family.</text>
</comment>
<dbReference type="PANTHER" id="PTHR30537">
    <property type="entry name" value="HTH-TYPE TRANSCRIPTIONAL REGULATOR"/>
    <property type="match status" value="1"/>
</dbReference>
<evidence type="ECO:0000256" key="3">
    <source>
        <dbReference type="ARBA" id="ARBA00023125"/>
    </source>
</evidence>
<keyword evidence="7" id="KW-1185">Reference proteome</keyword>
<accession>A0ABT3KYU7</accession>
<evidence type="ECO:0000313" key="7">
    <source>
        <dbReference type="Proteomes" id="UP001208935"/>
    </source>
</evidence>
<evidence type="ECO:0000256" key="1">
    <source>
        <dbReference type="ARBA" id="ARBA00009437"/>
    </source>
</evidence>
<dbReference type="EMBL" id="QZCW01000005">
    <property type="protein sequence ID" value="MCW5323520.1"/>
    <property type="molecule type" value="Genomic_DNA"/>
</dbReference>
<dbReference type="InterPro" id="IPR058163">
    <property type="entry name" value="LysR-type_TF_proteobact-type"/>
</dbReference>
<dbReference type="SUPFAM" id="SSF53850">
    <property type="entry name" value="Periplasmic binding protein-like II"/>
    <property type="match status" value="1"/>
</dbReference>
<dbReference type="Proteomes" id="UP001208935">
    <property type="component" value="Unassembled WGS sequence"/>
</dbReference>
<dbReference type="Pfam" id="PF03466">
    <property type="entry name" value="LysR_substrate"/>
    <property type="match status" value="1"/>
</dbReference>
<keyword evidence="4" id="KW-0804">Transcription</keyword>
<gene>
    <name evidence="6" type="ORF">D5039_20945</name>
</gene>
<evidence type="ECO:0000259" key="5">
    <source>
        <dbReference type="PROSITE" id="PS50931"/>
    </source>
</evidence>
<evidence type="ECO:0000256" key="2">
    <source>
        <dbReference type="ARBA" id="ARBA00023015"/>
    </source>
</evidence>
<dbReference type="InterPro" id="IPR036388">
    <property type="entry name" value="WH-like_DNA-bd_sf"/>
</dbReference>
<evidence type="ECO:0000256" key="4">
    <source>
        <dbReference type="ARBA" id="ARBA00023163"/>
    </source>
</evidence>
<dbReference type="Gene3D" id="3.40.190.290">
    <property type="match status" value="1"/>
</dbReference>
<dbReference type="InterPro" id="IPR036390">
    <property type="entry name" value="WH_DNA-bd_sf"/>
</dbReference>
<dbReference type="InterPro" id="IPR000847">
    <property type="entry name" value="LysR_HTH_N"/>
</dbReference>
<evidence type="ECO:0000313" key="6">
    <source>
        <dbReference type="EMBL" id="MCW5323520.1"/>
    </source>
</evidence>
<dbReference type="PROSITE" id="PS50931">
    <property type="entry name" value="HTH_LYSR"/>
    <property type="match status" value="1"/>
</dbReference>
<dbReference type="RefSeq" id="WP_265283336.1">
    <property type="nucleotide sequence ID" value="NZ_QZCW01000005.1"/>
</dbReference>
<reference evidence="7" key="1">
    <citation type="submission" date="2023-07" db="EMBL/GenBank/DDBJ databases">
        <title>Verminephrobacter genomes.</title>
        <authorList>
            <person name="Lund M.B."/>
        </authorList>
    </citation>
    <scope>NUCLEOTIDE SEQUENCE [LARGE SCALE GENOMIC DNA]</scope>
    <source>
        <strain evidence="7">AtM5-05</strain>
    </source>
</reference>
<dbReference type="SUPFAM" id="SSF46785">
    <property type="entry name" value="Winged helix' DNA-binding domain"/>
    <property type="match status" value="1"/>
</dbReference>
<name>A0ABT3KYU7_9BURK</name>
<dbReference type="Gene3D" id="1.10.10.10">
    <property type="entry name" value="Winged helix-like DNA-binding domain superfamily/Winged helix DNA-binding domain"/>
    <property type="match status" value="1"/>
</dbReference>
<sequence length="311" mass="34538">MAAPHRTLSTARWMLTFAKIVECGGISAAARALDQDKAVISRQLRDLERSLGLRLLNRSTQHVSLTDVGRAIHDRAVRIVQELDGVRSDVEHFLAVPSGVLSISTSVAFGRLQLVPLLPEFIRRYPQVQVELCLLDRSVDLVEEGFDLLIRLCDEPPQHLSAARICDLSHVLVAASGTLAQAPVIRQPEDLAGRNCLFYGFRNRHTTWRLLRDGIAHAVSVTSSLSVNSSEAARELALAGMGVALLPRYAVAADLKNGRLHRVLPEYRVEGSTGNALFILHMPGRYQSPKIRAFIEFLRSHWLPTPPWEQN</sequence>
<dbReference type="PANTHER" id="PTHR30537:SF5">
    <property type="entry name" value="HTH-TYPE TRANSCRIPTIONAL ACTIVATOR TTDR-RELATED"/>
    <property type="match status" value="1"/>
</dbReference>
<feature type="domain" description="HTH lysR-type" evidence="5">
    <location>
        <begin position="12"/>
        <end position="66"/>
    </location>
</feature>
<proteinExistence type="inferred from homology"/>
<keyword evidence="3" id="KW-0238">DNA-binding</keyword>
<dbReference type="CDD" id="cd08422">
    <property type="entry name" value="PBP2_CrgA_like"/>
    <property type="match status" value="1"/>
</dbReference>
<protein>
    <submittedName>
        <fullName evidence="6">LysR family transcriptional regulator</fullName>
    </submittedName>
</protein>